<reference evidence="1" key="1">
    <citation type="journal article" date="2015" name="Nature">
        <title>Complex archaea that bridge the gap between prokaryotes and eukaryotes.</title>
        <authorList>
            <person name="Spang A."/>
            <person name="Saw J.H."/>
            <person name="Jorgensen S.L."/>
            <person name="Zaremba-Niedzwiedzka K."/>
            <person name="Martijn J."/>
            <person name="Lind A.E."/>
            <person name="van Eijk R."/>
            <person name="Schleper C."/>
            <person name="Guy L."/>
            <person name="Ettema T.J."/>
        </authorList>
    </citation>
    <scope>NUCLEOTIDE SEQUENCE</scope>
</reference>
<dbReference type="EMBL" id="LAZR01034665">
    <property type="protein sequence ID" value="KKL44698.1"/>
    <property type="molecule type" value="Genomic_DNA"/>
</dbReference>
<evidence type="ECO:0000313" key="1">
    <source>
        <dbReference type="EMBL" id="KKL44698.1"/>
    </source>
</evidence>
<comment type="caution">
    <text evidence="1">The sequence shown here is derived from an EMBL/GenBank/DDBJ whole genome shotgun (WGS) entry which is preliminary data.</text>
</comment>
<protein>
    <submittedName>
        <fullName evidence="1">Uncharacterized protein</fullName>
    </submittedName>
</protein>
<name>A0A0F9C5W1_9ZZZZ</name>
<dbReference type="AlphaFoldDB" id="A0A0F9C5W1"/>
<proteinExistence type="predicted"/>
<accession>A0A0F9C5W1</accession>
<organism evidence="1">
    <name type="scientific">marine sediment metagenome</name>
    <dbReference type="NCBI Taxonomy" id="412755"/>
    <lineage>
        <taxon>unclassified sequences</taxon>
        <taxon>metagenomes</taxon>
        <taxon>ecological metagenomes</taxon>
    </lineage>
</organism>
<gene>
    <name evidence="1" type="ORF">LCGC14_2363080</name>
</gene>
<sequence length="82" mass="8988">MIAVMFLLRLTLRGAVPPEFQIQSARLGRGCPRDLAVMRLGSVLESYLAIDLPVLGGTGLSEGFCEEVTLARNRCEHREDDG</sequence>